<dbReference type="EMBL" id="KV417492">
    <property type="protein sequence ID" value="KZP30848.1"/>
    <property type="molecule type" value="Genomic_DNA"/>
</dbReference>
<feature type="domain" description="Yeast cell wall synthesis Kre9/Knh1-like N-terminal" evidence="4">
    <location>
        <begin position="25"/>
        <end position="118"/>
    </location>
</feature>
<dbReference type="Pfam" id="PF10342">
    <property type="entry name" value="Kre9_KNH"/>
    <property type="match status" value="1"/>
</dbReference>
<evidence type="ECO:0000256" key="3">
    <source>
        <dbReference type="SAM" id="SignalP"/>
    </source>
</evidence>
<feature type="region of interest" description="Disordered" evidence="2">
    <location>
        <begin position="188"/>
        <end position="211"/>
    </location>
</feature>
<dbReference type="InterPro" id="IPR045328">
    <property type="entry name" value="Kre9/Knh1"/>
</dbReference>
<gene>
    <name evidence="5" type="ORF">FIBSPDRAFT_94902</name>
</gene>
<evidence type="ECO:0000259" key="4">
    <source>
        <dbReference type="Pfam" id="PF10342"/>
    </source>
</evidence>
<proteinExistence type="predicted"/>
<keyword evidence="6" id="KW-1185">Reference proteome</keyword>
<reference evidence="5 6" key="1">
    <citation type="journal article" date="2016" name="Mol. Biol. Evol.">
        <title>Comparative Genomics of Early-Diverging Mushroom-Forming Fungi Provides Insights into the Origins of Lignocellulose Decay Capabilities.</title>
        <authorList>
            <person name="Nagy L.G."/>
            <person name="Riley R."/>
            <person name="Tritt A."/>
            <person name="Adam C."/>
            <person name="Daum C."/>
            <person name="Floudas D."/>
            <person name="Sun H."/>
            <person name="Yadav J.S."/>
            <person name="Pangilinan J."/>
            <person name="Larsson K.H."/>
            <person name="Matsuura K."/>
            <person name="Barry K."/>
            <person name="Labutti K."/>
            <person name="Kuo R."/>
            <person name="Ohm R.A."/>
            <person name="Bhattacharya S.S."/>
            <person name="Shirouzu T."/>
            <person name="Yoshinaga Y."/>
            <person name="Martin F.M."/>
            <person name="Grigoriev I.V."/>
            <person name="Hibbett D.S."/>
        </authorList>
    </citation>
    <scope>NUCLEOTIDE SEQUENCE [LARGE SCALE GENOMIC DNA]</scope>
    <source>
        <strain evidence="5 6">CBS 109695</strain>
    </source>
</reference>
<feature type="signal peptide" evidence="3">
    <location>
        <begin position="1"/>
        <end position="18"/>
    </location>
</feature>
<dbReference type="OrthoDB" id="2432613at2759"/>
<accession>A0A166TPX0</accession>
<dbReference type="AlphaFoldDB" id="A0A166TPX0"/>
<evidence type="ECO:0000256" key="1">
    <source>
        <dbReference type="ARBA" id="ARBA00022729"/>
    </source>
</evidence>
<evidence type="ECO:0000256" key="2">
    <source>
        <dbReference type="SAM" id="MobiDB-lite"/>
    </source>
</evidence>
<sequence>MLAFRYILALNLALSAHASLYVVNPLPTTSCRASHPCTVQWLDDGTVPLLSDIGVSMVGLYSGDEELVQTITPVNVNNVHTLTFTPDPKAGPNSNKYYIAFTSTTLMETNGTGYYQSFSSNFRYSLTQMTGSLNSHPASDTSSKATPSSLRMQTATGTGAQSQSITTTAIVTVGTLSTSSYVVSTLPATGSSASSSTATTPAASASATGASGGAQSSGVASTCTVVPPLALLVLSTILSVLL</sequence>
<evidence type="ECO:0000313" key="6">
    <source>
        <dbReference type="Proteomes" id="UP000076532"/>
    </source>
</evidence>
<keyword evidence="1 3" id="KW-0732">Signal</keyword>
<dbReference type="Proteomes" id="UP000076532">
    <property type="component" value="Unassembled WGS sequence"/>
</dbReference>
<dbReference type="GO" id="GO:0042546">
    <property type="term" value="P:cell wall biogenesis"/>
    <property type="evidence" value="ECO:0007669"/>
    <property type="project" value="InterPro"/>
</dbReference>
<dbReference type="GO" id="GO:0006078">
    <property type="term" value="P:(1-&gt;6)-beta-D-glucan biosynthetic process"/>
    <property type="evidence" value="ECO:0007669"/>
    <property type="project" value="InterPro"/>
</dbReference>
<dbReference type="STRING" id="436010.A0A166TPX0"/>
<evidence type="ECO:0000313" key="5">
    <source>
        <dbReference type="EMBL" id="KZP30848.1"/>
    </source>
</evidence>
<name>A0A166TPX0_9AGAM</name>
<dbReference type="InterPro" id="IPR018466">
    <property type="entry name" value="Kre9/Knh1-like_N"/>
</dbReference>
<dbReference type="PANTHER" id="PTHR28154">
    <property type="entry name" value="CELL WALL SYNTHESIS PROTEIN KNH1-RELATED"/>
    <property type="match status" value="1"/>
</dbReference>
<feature type="chain" id="PRO_5007880170" description="Yeast cell wall synthesis Kre9/Knh1-like N-terminal domain-containing protein" evidence="3">
    <location>
        <begin position="19"/>
        <end position="242"/>
    </location>
</feature>
<dbReference type="PANTHER" id="PTHR28154:SF1">
    <property type="entry name" value="CELL WALL SYNTHESIS PROTEIN KNH1-RELATED"/>
    <property type="match status" value="1"/>
</dbReference>
<organism evidence="5 6">
    <name type="scientific">Athelia psychrophila</name>
    <dbReference type="NCBI Taxonomy" id="1759441"/>
    <lineage>
        <taxon>Eukaryota</taxon>
        <taxon>Fungi</taxon>
        <taxon>Dikarya</taxon>
        <taxon>Basidiomycota</taxon>
        <taxon>Agaricomycotina</taxon>
        <taxon>Agaricomycetes</taxon>
        <taxon>Agaricomycetidae</taxon>
        <taxon>Atheliales</taxon>
        <taxon>Atheliaceae</taxon>
        <taxon>Athelia</taxon>
    </lineage>
</organism>
<feature type="region of interest" description="Disordered" evidence="2">
    <location>
        <begin position="133"/>
        <end position="159"/>
    </location>
</feature>
<protein>
    <recommendedName>
        <fullName evidence="4">Yeast cell wall synthesis Kre9/Knh1-like N-terminal domain-containing protein</fullName>
    </recommendedName>
</protein>